<reference evidence="1 2" key="1">
    <citation type="journal article" date="2019" name="Int. J. Syst. Evol. Microbiol.">
        <title>The Global Catalogue of Microorganisms (GCM) 10K type strain sequencing project: providing services to taxonomists for standard genome sequencing and annotation.</title>
        <authorList>
            <consortium name="The Broad Institute Genomics Platform"/>
            <consortium name="The Broad Institute Genome Sequencing Center for Infectious Disease"/>
            <person name="Wu L."/>
            <person name="Ma J."/>
        </authorList>
    </citation>
    <scope>NUCLEOTIDE SEQUENCE [LARGE SCALE GENOMIC DNA]</scope>
    <source>
        <strain evidence="1 2">XZYJ18</strain>
    </source>
</reference>
<dbReference type="GeneID" id="73047458"/>
<dbReference type="RefSeq" id="WP_254270683.1">
    <property type="nucleotide sequence ID" value="NZ_CP100402.1"/>
</dbReference>
<comment type="caution">
    <text evidence="1">The sequence shown here is derived from an EMBL/GenBank/DDBJ whole genome shotgun (WGS) entry which is preliminary data.</text>
</comment>
<dbReference type="AlphaFoldDB" id="A0ABD5QA50"/>
<dbReference type="Proteomes" id="UP001595945">
    <property type="component" value="Unassembled WGS sequence"/>
</dbReference>
<accession>A0ABD5QA50</accession>
<dbReference type="EMBL" id="JBHSHT010000004">
    <property type="protein sequence ID" value="MFC4826986.1"/>
    <property type="molecule type" value="Genomic_DNA"/>
</dbReference>
<proteinExistence type="predicted"/>
<organism evidence="1 2">
    <name type="scientific">Halorussus aquaticus</name>
    <dbReference type="NCBI Taxonomy" id="2953748"/>
    <lineage>
        <taxon>Archaea</taxon>
        <taxon>Methanobacteriati</taxon>
        <taxon>Methanobacteriota</taxon>
        <taxon>Stenosarchaea group</taxon>
        <taxon>Halobacteria</taxon>
        <taxon>Halobacteriales</taxon>
        <taxon>Haladaptataceae</taxon>
        <taxon>Halorussus</taxon>
    </lineage>
</organism>
<evidence type="ECO:0000313" key="2">
    <source>
        <dbReference type="Proteomes" id="UP001595945"/>
    </source>
</evidence>
<evidence type="ECO:0000313" key="1">
    <source>
        <dbReference type="EMBL" id="MFC4826986.1"/>
    </source>
</evidence>
<gene>
    <name evidence="1" type="ORF">ACFO9K_22300</name>
</gene>
<name>A0ABD5QA50_9EURY</name>
<keyword evidence="2" id="KW-1185">Reference proteome</keyword>
<sequence>MLRRAAERAEIEGRDSFSPGLVEDIADDAETEVYERNVQRLSTHQRILFDIVRESEEIAAGELHAEYEERMGNPKSKPTRRRYLQSLKRYELVEQVGRTRGTCYRYLEP</sequence>
<protein>
    <submittedName>
        <fullName evidence="1">Uncharacterized protein</fullName>
    </submittedName>
</protein>